<dbReference type="Gene3D" id="1.10.10.60">
    <property type="entry name" value="Homeodomain-like"/>
    <property type="match status" value="1"/>
</dbReference>
<keyword evidence="2" id="KW-1185">Reference proteome</keyword>
<dbReference type="RefSeq" id="WP_261343498.1">
    <property type="nucleotide sequence ID" value="NZ_SJPX01000003.1"/>
</dbReference>
<dbReference type="GO" id="GO:0004803">
    <property type="term" value="F:transposase activity"/>
    <property type="evidence" value="ECO:0007669"/>
    <property type="project" value="InterPro"/>
</dbReference>
<dbReference type="InterPro" id="IPR009057">
    <property type="entry name" value="Homeodomain-like_sf"/>
</dbReference>
<sequence length="66" mass="7574">MDKRRTFSREFKLAAVKKIIEQGLTYAVVAKDLSIRETMLRKWKKSFDEEGTFPATPPAASRSRPS</sequence>
<dbReference type="Proteomes" id="UP000317977">
    <property type="component" value="Unassembled WGS sequence"/>
</dbReference>
<proteinExistence type="predicted"/>
<name>A0A5C6ES87_9BACT</name>
<evidence type="ECO:0000313" key="2">
    <source>
        <dbReference type="Proteomes" id="UP000317977"/>
    </source>
</evidence>
<evidence type="ECO:0000313" key="1">
    <source>
        <dbReference type="EMBL" id="TWU51872.1"/>
    </source>
</evidence>
<dbReference type="EMBL" id="SJPX01000003">
    <property type="protein sequence ID" value="TWU51872.1"/>
    <property type="molecule type" value="Genomic_DNA"/>
</dbReference>
<reference evidence="1 2" key="1">
    <citation type="submission" date="2019-02" db="EMBL/GenBank/DDBJ databases">
        <title>Deep-cultivation of Planctomycetes and their phenomic and genomic characterization uncovers novel biology.</title>
        <authorList>
            <person name="Wiegand S."/>
            <person name="Jogler M."/>
            <person name="Boedeker C."/>
            <person name="Pinto D."/>
            <person name="Vollmers J."/>
            <person name="Rivas-Marin E."/>
            <person name="Kohn T."/>
            <person name="Peeters S.H."/>
            <person name="Heuer A."/>
            <person name="Rast P."/>
            <person name="Oberbeckmann S."/>
            <person name="Bunk B."/>
            <person name="Jeske O."/>
            <person name="Meyerdierks A."/>
            <person name="Storesund J.E."/>
            <person name="Kallscheuer N."/>
            <person name="Luecker S."/>
            <person name="Lage O.M."/>
            <person name="Pohl T."/>
            <person name="Merkel B.J."/>
            <person name="Hornburger P."/>
            <person name="Mueller R.-W."/>
            <person name="Bruemmer F."/>
            <person name="Labrenz M."/>
            <person name="Spormann A.M."/>
            <person name="Op Den Camp H."/>
            <person name="Overmann J."/>
            <person name="Amann R."/>
            <person name="Jetten M.S.M."/>
            <person name="Mascher T."/>
            <person name="Medema M.H."/>
            <person name="Devos D.P."/>
            <person name="Kaster A.-K."/>
            <person name="Ovreas L."/>
            <person name="Rohde M."/>
            <person name="Galperin M.Y."/>
            <person name="Jogler C."/>
        </authorList>
    </citation>
    <scope>NUCLEOTIDE SEQUENCE [LARGE SCALE GENOMIC DNA]</scope>
    <source>
        <strain evidence="1 2">Poly59</strain>
    </source>
</reference>
<dbReference type="Pfam" id="PF01527">
    <property type="entry name" value="HTH_Tnp_1"/>
    <property type="match status" value="1"/>
</dbReference>
<dbReference type="GO" id="GO:0003677">
    <property type="term" value="F:DNA binding"/>
    <property type="evidence" value="ECO:0007669"/>
    <property type="project" value="InterPro"/>
</dbReference>
<dbReference type="InterPro" id="IPR002514">
    <property type="entry name" value="Transposase_8"/>
</dbReference>
<gene>
    <name evidence="1" type="ORF">Poly59_34670</name>
</gene>
<comment type="caution">
    <text evidence="1">The sequence shown here is derived from an EMBL/GenBank/DDBJ whole genome shotgun (WGS) entry which is preliminary data.</text>
</comment>
<accession>A0A5C6ES87</accession>
<dbReference type="GO" id="GO:0006313">
    <property type="term" value="P:DNA transposition"/>
    <property type="evidence" value="ECO:0007669"/>
    <property type="project" value="InterPro"/>
</dbReference>
<organism evidence="1 2">
    <name type="scientific">Rubripirellula reticaptiva</name>
    <dbReference type="NCBI Taxonomy" id="2528013"/>
    <lineage>
        <taxon>Bacteria</taxon>
        <taxon>Pseudomonadati</taxon>
        <taxon>Planctomycetota</taxon>
        <taxon>Planctomycetia</taxon>
        <taxon>Pirellulales</taxon>
        <taxon>Pirellulaceae</taxon>
        <taxon>Rubripirellula</taxon>
    </lineage>
</organism>
<dbReference type="AlphaFoldDB" id="A0A5C6ES87"/>
<dbReference type="SUPFAM" id="SSF46689">
    <property type="entry name" value="Homeodomain-like"/>
    <property type="match status" value="1"/>
</dbReference>
<protein>
    <submittedName>
        <fullName evidence="1">Transposase</fullName>
    </submittedName>
</protein>